<evidence type="ECO:0000259" key="5">
    <source>
        <dbReference type="Pfam" id="PF00884"/>
    </source>
</evidence>
<sequence>MILLAPSATCQNQDLPNIFWFMSEDNSPLLGVYGNEIVHTPAMDKFGEQALVFDNAFANAPVCAPSRSTLITGMHASSLGSEHMRSKVNLPTGIRFFPQYLKEAGYFTSLRIKRDYNIPQQAGTWDIDQWWDLKDALKGRASNQPFFVFYNTWMTHEDKLRPGKIEDYFKGTMKYLGAHKLDSLERSIVKMDPEKVLVPDYLPNIPSVRAELALYYECMQRLDMEFALAMQFLKDSGELDNTIVIYTSDHGGVFGRSKRFTFETGLKIPMMMQVPEKYQQAFGIKTKRRTDQVVSLVDMAPTLLAFAGIEAPDYMTGKPIFDPNLAEDRMAYGFRGRMDESYDLIRTVRSKNYRYIRNFNPHRPQGQWIKYLWNAQSMQDWERLHLEGKLSKVEDRFFTPKAVEELYDVNKDPFNVNNLALLPEYQDLLKKMRQALFTEMQVTGDIGFIPEGEYFAASEKGETTYQAYADSQGMANIIQAARHCTKEPSANEALQYLKSETAAIRFWGATAFLQTDLKMNRKEKKAVIKALKMTLKDESGDVAATSAEALLVLGEKKVGADELAKLLSHQNPYVVLRVCNILDERAIKSAEIYTKLKALEQSDAFDDLSDKYIKNKLSRLLQAYEQGS</sequence>
<reference evidence="6 7" key="1">
    <citation type="submission" date="2021-12" db="EMBL/GenBank/DDBJ databases">
        <title>Genome sequencing of bacteria with rrn-lacking chromosome and rrn-plasmid.</title>
        <authorList>
            <person name="Anda M."/>
            <person name="Iwasaki W."/>
        </authorList>
    </citation>
    <scope>NUCLEOTIDE SEQUENCE [LARGE SCALE GENOMIC DNA]</scope>
    <source>
        <strain evidence="6 7">NBRC 15940</strain>
    </source>
</reference>
<keyword evidence="2" id="KW-0479">Metal-binding</keyword>
<proteinExistence type="inferred from homology"/>
<dbReference type="AlphaFoldDB" id="A0AAN4W598"/>
<keyword evidence="3" id="KW-0378">Hydrolase</keyword>
<evidence type="ECO:0000313" key="6">
    <source>
        <dbReference type="EMBL" id="GJM64340.1"/>
    </source>
</evidence>
<dbReference type="GO" id="GO:0004065">
    <property type="term" value="F:arylsulfatase activity"/>
    <property type="evidence" value="ECO:0007669"/>
    <property type="project" value="TreeGrafter"/>
</dbReference>
<dbReference type="InterPro" id="IPR016024">
    <property type="entry name" value="ARM-type_fold"/>
</dbReference>
<evidence type="ECO:0000256" key="2">
    <source>
        <dbReference type="ARBA" id="ARBA00022723"/>
    </source>
</evidence>
<dbReference type="InterPro" id="IPR017850">
    <property type="entry name" value="Alkaline_phosphatase_core_sf"/>
</dbReference>
<dbReference type="PROSITE" id="PS00523">
    <property type="entry name" value="SULFATASE_1"/>
    <property type="match status" value="1"/>
</dbReference>
<feature type="domain" description="Sulfatase N-terminal" evidence="5">
    <location>
        <begin position="16"/>
        <end position="309"/>
    </location>
</feature>
<dbReference type="PANTHER" id="PTHR42693">
    <property type="entry name" value="ARYLSULFATASE FAMILY MEMBER"/>
    <property type="match status" value="1"/>
</dbReference>
<dbReference type="InterPro" id="IPR011989">
    <property type="entry name" value="ARM-like"/>
</dbReference>
<dbReference type="InterPro" id="IPR050738">
    <property type="entry name" value="Sulfatase"/>
</dbReference>
<evidence type="ECO:0000256" key="4">
    <source>
        <dbReference type="ARBA" id="ARBA00022837"/>
    </source>
</evidence>
<dbReference type="InterPro" id="IPR000917">
    <property type="entry name" value="Sulfatase_N"/>
</dbReference>
<dbReference type="GO" id="GO:0046872">
    <property type="term" value="F:metal ion binding"/>
    <property type="evidence" value="ECO:0007669"/>
    <property type="project" value="UniProtKB-KW"/>
</dbReference>
<dbReference type="Pfam" id="PF00884">
    <property type="entry name" value="Sulfatase"/>
    <property type="match status" value="1"/>
</dbReference>
<organism evidence="6 7">
    <name type="scientific">Persicobacter diffluens</name>
    <dbReference type="NCBI Taxonomy" id="981"/>
    <lineage>
        <taxon>Bacteria</taxon>
        <taxon>Pseudomonadati</taxon>
        <taxon>Bacteroidota</taxon>
        <taxon>Cytophagia</taxon>
        <taxon>Cytophagales</taxon>
        <taxon>Persicobacteraceae</taxon>
        <taxon>Persicobacter</taxon>
    </lineage>
</organism>
<dbReference type="EMBL" id="BQKE01000005">
    <property type="protein sequence ID" value="GJM64340.1"/>
    <property type="molecule type" value="Genomic_DNA"/>
</dbReference>
<comment type="similarity">
    <text evidence="1">Belongs to the sulfatase family.</text>
</comment>
<dbReference type="CDD" id="cd16027">
    <property type="entry name" value="SGSH"/>
    <property type="match status" value="1"/>
</dbReference>
<evidence type="ECO:0000256" key="3">
    <source>
        <dbReference type="ARBA" id="ARBA00022801"/>
    </source>
</evidence>
<evidence type="ECO:0000256" key="1">
    <source>
        <dbReference type="ARBA" id="ARBA00008779"/>
    </source>
</evidence>
<dbReference type="InterPro" id="IPR024607">
    <property type="entry name" value="Sulfatase_CS"/>
</dbReference>
<dbReference type="SUPFAM" id="SSF53649">
    <property type="entry name" value="Alkaline phosphatase-like"/>
    <property type="match status" value="1"/>
</dbReference>
<name>A0AAN4W598_9BACT</name>
<dbReference type="Proteomes" id="UP001310022">
    <property type="component" value="Unassembled WGS sequence"/>
</dbReference>
<dbReference type="PANTHER" id="PTHR42693:SF53">
    <property type="entry name" value="ENDO-4-O-SULFATASE"/>
    <property type="match status" value="1"/>
</dbReference>
<comment type="caution">
    <text evidence="6">The sequence shown here is derived from an EMBL/GenBank/DDBJ whole genome shotgun (WGS) entry which is preliminary data.</text>
</comment>
<dbReference type="Gene3D" id="3.40.720.10">
    <property type="entry name" value="Alkaline Phosphatase, subunit A"/>
    <property type="match status" value="1"/>
</dbReference>
<dbReference type="SUPFAM" id="SSF48371">
    <property type="entry name" value="ARM repeat"/>
    <property type="match status" value="1"/>
</dbReference>
<keyword evidence="4" id="KW-0106">Calcium</keyword>
<dbReference type="Gene3D" id="1.25.10.10">
    <property type="entry name" value="Leucine-rich Repeat Variant"/>
    <property type="match status" value="1"/>
</dbReference>
<protein>
    <submittedName>
        <fullName evidence="6">Sulfatase</fullName>
    </submittedName>
</protein>
<evidence type="ECO:0000313" key="7">
    <source>
        <dbReference type="Proteomes" id="UP001310022"/>
    </source>
</evidence>
<accession>A0AAN4W598</accession>
<gene>
    <name evidence="6" type="ORF">PEDI_48920</name>
</gene>
<keyword evidence="7" id="KW-1185">Reference proteome</keyword>